<evidence type="ECO:0000313" key="4">
    <source>
        <dbReference type="EMBL" id="TDQ01185.1"/>
    </source>
</evidence>
<organism evidence="4 5">
    <name type="scientific">Labedaea rhizosphaerae</name>
    <dbReference type="NCBI Taxonomy" id="598644"/>
    <lineage>
        <taxon>Bacteria</taxon>
        <taxon>Bacillati</taxon>
        <taxon>Actinomycetota</taxon>
        <taxon>Actinomycetes</taxon>
        <taxon>Pseudonocardiales</taxon>
        <taxon>Pseudonocardiaceae</taxon>
        <taxon>Labedaea</taxon>
    </lineage>
</organism>
<dbReference type="Pfam" id="PF13637">
    <property type="entry name" value="Ank_4"/>
    <property type="match status" value="1"/>
</dbReference>
<dbReference type="Pfam" id="PF00023">
    <property type="entry name" value="Ank"/>
    <property type="match status" value="2"/>
</dbReference>
<dbReference type="SUPFAM" id="SSF82171">
    <property type="entry name" value="DPP6 N-terminal domain-like"/>
    <property type="match status" value="1"/>
</dbReference>
<sequence>MLGSRLRLAIQQDDLAAVRELLAAGAPVNDTWWQDSFPLQYAARLHGTAVLRALLDAGASVHLADRYGRTALHDAAEHGGPEAVSVLLARGAPVHTAAGADQPLHRAAAKEVVELLLDAGADLEALGDFGATPLLRAAGHPNPAVVHTLLARGADPAATDDAGAGALHEVATAEGAALLLEHLGADAVDRPDVSGYTPLCAAVQRGLADVVDVLLAHGADPDQRLQFGGEPLLHLAAAAGDPAMVRVLLAHGAHPECADRCGNIALHWAADAATGELLLEAGHPNHVHARNASGQTPLHRACDAALIALLLRHGAGPRVEDANGVTPADDAAEVPGALAFLVREGIQVTEAMLDDVVAGAAGERAYRADVRALLDAGARPSATAARIAAQRGDAWLRAALADAGVHTGSLLLDPADQTAVPHQALVVHPYMAEAITVADDPVLVRWSLAEDPPRPIEAFAAGETRWAGHAVPRALAVAPDGSKLVAVGGDRLELRPWRDLGDVTTIRPEAGARLVTVEHAGARIVVSAERGGPLVFDRGGTQVADLGALAERFGADVFAGAWPGGAVLVGDRVVSLSDDAGRLTLTGTDLGGDQPVLRYLHTDDEVGFIRERMSCVGWLGCAPDGRSVAMWAHAQGRPGHGALVVVDPDDGSLRWTRHLSEPGEPTHATACFSGDGQWLAVGLGRRIHWVTVVDGALGAIHTTPGPVHALAWDHTANGLLVAGGAGLHRSPAVDHGPNA</sequence>
<feature type="repeat" description="ANK" evidence="3">
    <location>
        <begin position="129"/>
        <end position="161"/>
    </location>
</feature>
<evidence type="ECO:0000256" key="1">
    <source>
        <dbReference type="ARBA" id="ARBA00022737"/>
    </source>
</evidence>
<dbReference type="InterPro" id="IPR036770">
    <property type="entry name" value="Ankyrin_rpt-contain_sf"/>
</dbReference>
<dbReference type="SUPFAM" id="SSF48403">
    <property type="entry name" value="Ankyrin repeat"/>
    <property type="match status" value="1"/>
</dbReference>
<feature type="repeat" description="ANK" evidence="3">
    <location>
        <begin position="228"/>
        <end position="260"/>
    </location>
</feature>
<dbReference type="Pfam" id="PF12796">
    <property type="entry name" value="Ank_2"/>
    <property type="match status" value="2"/>
</dbReference>
<protein>
    <submittedName>
        <fullName evidence="4">Ankyrin repeat protein</fullName>
    </submittedName>
</protein>
<keyword evidence="5" id="KW-1185">Reference proteome</keyword>
<feature type="repeat" description="ANK" evidence="3">
    <location>
        <begin position="67"/>
        <end position="99"/>
    </location>
</feature>
<dbReference type="PANTHER" id="PTHR24198:SF165">
    <property type="entry name" value="ANKYRIN REPEAT-CONTAINING PROTEIN-RELATED"/>
    <property type="match status" value="1"/>
</dbReference>
<dbReference type="SMART" id="SM00248">
    <property type="entry name" value="ANK"/>
    <property type="match status" value="8"/>
</dbReference>
<dbReference type="InterPro" id="IPR002110">
    <property type="entry name" value="Ankyrin_rpt"/>
</dbReference>
<dbReference type="PRINTS" id="PR01415">
    <property type="entry name" value="ANKYRIN"/>
</dbReference>
<dbReference type="Proteomes" id="UP000295444">
    <property type="component" value="Unassembled WGS sequence"/>
</dbReference>
<comment type="caution">
    <text evidence="4">The sequence shown here is derived from an EMBL/GenBank/DDBJ whole genome shotgun (WGS) entry which is preliminary data.</text>
</comment>
<dbReference type="AlphaFoldDB" id="A0A4R6SHA9"/>
<dbReference type="PANTHER" id="PTHR24198">
    <property type="entry name" value="ANKYRIN REPEAT AND PROTEIN KINASE DOMAIN-CONTAINING PROTEIN"/>
    <property type="match status" value="1"/>
</dbReference>
<dbReference type="EMBL" id="SNXZ01000002">
    <property type="protein sequence ID" value="TDQ01185.1"/>
    <property type="molecule type" value="Genomic_DNA"/>
</dbReference>
<dbReference type="PROSITE" id="PS50088">
    <property type="entry name" value="ANK_REPEAT"/>
    <property type="match status" value="5"/>
</dbReference>
<accession>A0A4R6SHA9</accession>
<name>A0A4R6SHA9_LABRH</name>
<reference evidence="4 5" key="1">
    <citation type="submission" date="2019-03" db="EMBL/GenBank/DDBJ databases">
        <title>Genomic Encyclopedia of Type Strains, Phase IV (KMG-IV): sequencing the most valuable type-strain genomes for metagenomic binning, comparative biology and taxonomic classification.</title>
        <authorList>
            <person name="Goeker M."/>
        </authorList>
    </citation>
    <scope>NUCLEOTIDE SEQUENCE [LARGE SCALE GENOMIC DNA]</scope>
    <source>
        <strain evidence="4 5">DSM 45361</strain>
    </source>
</reference>
<dbReference type="PROSITE" id="PS50297">
    <property type="entry name" value="ANK_REP_REGION"/>
    <property type="match status" value="4"/>
</dbReference>
<evidence type="ECO:0000256" key="2">
    <source>
        <dbReference type="ARBA" id="ARBA00023043"/>
    </source>
</evidence>
<keyword evidence="2 3" id="KW-0040">ANK repeat</keyword>
<evidence type="ECO:0000313" key="5">
    <source>
        <dbReference type="Proteomes" id="UP000295444"/>
    </source>
</evidence>
<feature type="repeat" description="ANK" evidence="3">
    <location>
        <begin position="194"/>
        <end position="226"/>
    </location>
</feature>
<evidence type="ECO:0000256" key="3">
    <source>
        <dbReference type="PROSITE-ProRule" id="PRU00023"/>
    </source>
</evidence>
<dbReference type="RefSeq" id="WP_133849790.1">
    <property type="nucleotide sequence ID" value="NZ_SNXZ01000002.1"/>
</dbReference>
<dbReference type="Gene3D" id="1.25.40.20">
    <property type="entry name" value="Ankyrin repeat-containing domain"/>
    <property type="match status" value="4"/>
</dbReference>
<gene>
    <name evidence="4" type="ORF">EV186_1021052</name>
</gene>
<proteinExistence type="predicted"/>
<feature type="repeat" description="ANK" evidence="3">
    <location>
        <begin position="34"/>
        <end position="66"/>
    </location>
</feature>
<dbReference type="OrthoDB" id="278248at2"/>
<keyword evidence="1" id="KW-0677">Repeat</keyword>